<feature type="region of interest" description="Disordered" evidence="2">
    <location>
        <begin position="452"/>
        <end position="502"/>
    </location>
</feature>
<feature type="compositionally biased region" description="Low complexity" evidence="2">
    <location>
        <begin position="610"/>
        <end position="626"/>
    </location>
</feature>
<evidence type="ECO:0000256" key="2">
    <source>
        <dbReference type="SAM" id="MobiDB-lite"/>
    </source>
</evidence>
<name>A0AAD1YAD2_EUPCR</name>
<sequence length="715" mass="82653">MENILQKQIKNVMSQFPEALSPSSYSMPQEILSPEDIKITRELIRDSQTDPLMSQLLKKLLNSYESIIYENSVLASRIILEAGAKRVYQHNPQWIDNFAAAGGDFDSSYKKMVLLQRELLQTQLDKEGIRNEQLERTISQKEDEIQQLTKSNKSLFTENYDLLKYKYLHESLKADQSQYEKPNQNDHNSEITEEKESDHSEEANERSEEADELTEEENQTYSHKSQSEGEAEEQSEDQSFNKIREEDTYLQPEARNYMLYPPDDQLSVEKRYPQQQIEDSQLQEELHEEDHFEQNEDYDLQEELDNCEERKEKFNYEQEDQDQEKYDFKVTDPIKEMDLNVDQNNEDLYELLLSKQSVFDVSKETISLNQNSKLSSSIRSKNSLIMDAERSTKTLDILIKSTQQRHLKRNMTKNAIKEKPKVNEAVEIEESMDIGSYQIAGVNAVDNRISNSITKSSEDSPRKTPPTPEPVGKHKSIASQPTLSLPGSELDPQVSKIRGSYKVTNPEFKQEKKEEMILVHNEFKEDQEEEKKEPENRAVESSRNTFKYPFRKEGSKLMNTLDEVTKQAKMRVICNRKQANQTRKNKSQGRMKPTKSVDLAPHNKDSNIDKSSAISRNSKSSASYSRLRQPTPTSVSSRKSLESIRTNLMTSHYRTMRNAVKSGLKTPRGAIQKENHKGLSSHCPPGNPKECTTPTVSAKRPVLGQKSFQPKRFRF</sequence>
<feature type="region of interest" description="Disordered" evidence="2">
    <location>
        <begin position="175"/>
        <end position="255"/>
    </location>
</feature>
<feature type="region of interest" description="Disordered" evidence="2">
    <location>
        <begin position="274"/>
        <end position="294"/>
    </location>
</feature>
<feature type="compositionally biased region" description="Basic and acidic residues" evidence="2">
    <location>
        <begin position="522"/>
        <end position="540"/>
    </location>
</feature>
<organism evidence="3 4">
    <name type="scientific">Euplotes crassus</name>
    <dbReference type="NCBI Taxonomy" id="5936"/>
    <lineage>
        <taxon>Eukaryota</taxon>
        <taxon>Sar</taxon>
        <taxon>Alveolata</taxon>
        <taxon>Ciliophora</taxon>
        <taxon>Intramacronucleata</taxon>
        <taxon>Spirotrichea</taxon>
        <taxon>Hypotrichia</taxon>
        <taxon>Euplotida</taxon>
        <taxon>Euplotidae</taxon>
        <taxon>Moneuplotes</taxon>
    </lineage>
</organism>
<dbReference type="Proteomes" id="UP001295684">
    <property type="component" value="Unassembled WGS sequence"/>
</dbReference>
<feature type="compositionally biased region" description="Basic and acidic residues" evidence="2">
    <location>
        <begin position="183"/>
        <end position="207"/>
    </location>
</feature>
<reference evidence="3" key="1">
    <citation type="submission" date="2023-07" db="EMBL/GenBank/DDBJ databases">
        <authorList>
            <consortium name="AG Swart"/>
            <person name="Singh M."/>
            <person name="Singh A."/>
            <person name="Seah K."/>
            <person name="Emmerich C."/>
        </authorList>
    </citation>
    <scope>NUCLEOTIDE SEQUENCE</scope>
    <source>
        <strain evidence="3">DP1</strain>
    </source>
</reference>
<evidence type="ECO:0000313" key="3">
    <source>
        <dbReference type="EMBL" id="CAI2387220.1"/>
    </source>
</evidence>
<feature type="compositionally biased region" description="Basic and acidic residues" evidence="2">
    <location>
        <begin position="284"/>
        <end position="294"/>
    </location>
</feature>
<evidence type="ECO:0000256" key="1">
    <source>
        <dbReference type="SAM" id="Coils"/>
    </source>
</evidence>
<feature type="compositionally biased region" description="Acidic residues" evidence="2">
    <location>
        <begin position="208"/>
        <end position="218"/>
    </location>
</feature>
<keyword evidence="4" id="KW-1185">Reference proteome</keyword>
<feature type="compositionally biased region" description="Basic residues" evidence="2">
    <location>
        <begin position="583"/>
        <end position="593"/>
    </location>
</feature>
<dbReference type="AlphaFoldDB" id="A0AAD1YAD2"/>
<feature type="region of interest" description="Disordered" evidence="2">
    <location>
        <begin position="572"/>
        <end position="642"/>
    </location>
</feature>
<gene>
    <name evidence="3" type="ORF">ECRASSUSDP1_LOCUS28849</name>
</gene>
<protein>
    <submittedName>
        <fullName evidence="3">Uncharacterized protein</fullName>
    </submittedName>
</protein>
<proteinExistence type="predicted"/>
<dbReference type="EMBL" id="CAMPGE010029737">
    <property type="protein sequence ID" value="CAI2387220.1"/>
    <property type="molecule type" value="Genomic_DNA"/>
</dbReference>
<feature type="coiled-coil region" evidence="1">
    <location>
        <begin position="117"/>
        <end position="158"/>
    </location>
</feature>
<keyword evidence="1" id="KW-0175">Coiled coil</keyword>
<feature type="region of interest" description="Disordered" evidence="2">
    <location>
        <begin position="675"/>
        <end position="697"/>
    </location>
</feature>
<accession>A0AAD1YAD2</accession>
<feature type="compositionally biased region" description="Polar residues" evidence="2">
    <location>
        <begin position="628"/>
        <end position="642"/>
    </location>
</feature>
<evidence type="ECO:0000313" key="4">
    <source>
        <dbReference type="Proteomes" id="UP001295684"/>
    </source>
</evidence>
<feature type="region of interest" description="Disordered" evidence="2">
    <location>
        <begin position="522"/>
        <end position="544"/>
    </location>
</feature>
<comment type="caution">
    <text evidence="3">The sequence shown here is derived from an EMBL/GenBank/DDBJ whole genome shotgun (WGS) entry which is preliminary data.</text>
</comment>